<protein>
    <submittedName>
        <fullName evidence="1">Uncharacterized protein</fullName>
    </submittedName>
</protein>
<dbReference type="Proteomes" id="UP000225320">
    <property type="component" value="Unassembled WGS sequence"/>
</dbReference>
<proteinExistence type="predicted"/>
<dbReference type="AlphaFoldDB" id="A0A2B7VQH0"/>
<evidence type="ECO:0000313" key="2">
    <source>
        <dbReference type="Proteomes" id="UP000225320"/>
    </source>
</evidence>
<dbReference type="EMBL" id="NVOI01000090">
    <property type="protein sequence ID" value="PGG86570.1"/>
    <property type="molecule type" value="Genomic_DNA"/>
</dbReference>
<gene>
    <name evidence="1" type="ORF">CON73_21740</name>
</gene>
<name>A0A2B7VQH0_9BACI</name>
<organism evidence="1 2">
    <name type="scientific">Bacillus toyonensis</name>
    <dbReference type="NCBI Taxonomy" id="155322"/>
    <lineage>
        <taxon>Bacteria</taxon>
        <taxon>Bacillati</taxon>
        <taxon>Bacillota</taxon>
        <taxon>Bacilli</taxon>
        <taxon>Bacillales</taxon>
        <taxon>Bacillaceae</taxon>
        <taxon>Bacillus</taxon>
        <taxon>Bacillus cereus group</taxon>
    </lineage>
</organism>
<reference evidence="1 2" key="1">
    <citation type="submission" date="2017-09" db="EMBL/GenBank/DDBJ databases">
        <title>Large-scale bioinformatics analysis of Bacillus genomes uncovers conserved roles of natural products in bacterial physiology.</title>
        <authorList>
            <consortium name="Agbiome Team Llc"/>
            <person name="Bleich R.M."/>
            <person name="Grubbs K.J."/>
            <person name="Santa Maria K.C."/>
            <person name="Allen S.E."/>
            <person name="Farag S."/>
            <person name="Shank E.A."/>
            <person name="Bowers A."/>
        </authorList>
    </citation>
    <scope>NUCLEOTIDE SEQUENCE [LARGE SCALE GENOMIC DNA]</scope>
    <source>
        <strain evidence="1 2">AFS094862</strain>
    </source>
</reference>
<dbReference type="RefSeq" id="WP_098088655.1">
    <property type="nucleotide sequence ID" value="NZ_NUCP01000253.1"/>
</dbReference>
<accession>A0A2B7VQH0</accession>
<comment type="caution">
    <text evidence="1">The sequence shown here is derived from an EMBL/GenBank/DDBJ whole genome shotgun (WGS) entry which is preliminary data.</text>
</comment>
<sequence length="67" mass="7751">MNNQLKVQTSYLVMVGNLFIRNHTPLMMSRNTNGAMEFEHAMAKRIAQEINGVVVRKTVEYEIVINR</sequence>
<evidence type="ECO:0000313" key="1">
    <source>
        <dbReference type="EMBL" id="PGG86570.1"/>
    </source>
</evidence>